<evidence type="ECO:0000256" key="4">
    <source>
        <dbReference type="PROSITE-ProRule" id="PRU00335"/>
    </source>
</evidence>
<dbReference type="InterPro" id="IPR001647">
    <property type="entry name" value="HTH_TetR"/>
</dbReference>
<keyword evidence="3" id="KW-0804">Transcription</keyword>
<dbReference type="PRINTS" id="PR00455">
    <property type="entry name" value="HTHTETR"/>
</dbReference>
<dbReference type="Gene3D" id="1.10.357.10">
    <property type="entry name" value="Tetracycline Repressor, domain 2"/>
    <property type="match status" value="1"/>
</dbReference>
<keyword evidence="1" id="KW-0805">Transcription regulation</keyword>
<feature type="domain" description="HTH tetR-type" evidence="5">
    <location>
        <begin position="49"/>
        <end position="109"/>
    </location>
</feature>
<evidence type="ECO:0000256" key="3">
    <source>
        <dbReference type="ARBA" id="ARBA00023163"/>
    </source>
</evidence>
<gene>
    <name evidence="6" type="ORF">DFR74_10146</name>
</gene>
<protein>
    <submittedName>
        <fullName evidence="6">TetR family transcriptional regulator</fullName>
    </submittedName>
</protein>
<evidence type="ECO:0000259" key="5">
    <source>
        <dbReference type="PROSITE" id="PS50977"/>
    </source>
</evidence>
<dbReference type="Pfam" id="PF00440">
    <property type="entry name" value="TetR_N"/>
    <property type="match status" value="1"/>
</dbReference>
<dbReference type="SUPFAM" id="SSF46689">
    <property type="entry name" value="Homeodomain-like"/>
    <property type="match status" value="1"/>
</dbReference>
<dbReference type="PANTHER" id="PTHR30055:SF234">
    <property type="entry name" value="HTH-TYPE TRANSCRIPTIONAL REGULATOR BETI"/>
    <property type="match status" value="1"/>
</dbReference>
<reference evidence="6 7" key="1">
    <citation type="submission" date="2018-06" db="EMBL/GenBank/DDBJ databases">
        <title>Genomic Encyclopedia of Type Strains, Phase IV (KMG-IV): sequencing the most valuable type-strain genomes for metagenomic binning, comparative biology and taxonomic classification.</title>
        <authorList>
            <person name="Goeker M."/>
        </authorList>
    </citation>
    <scope>NUCLEOTIDE SEQUENCE [LARGE SCALE GENOMIC DNA]</scope>
    <source>
        <strain evidence="6 7">DSM 44599</strain>
    </source>
</reference>
<dbReference type="InterPro" id="IPR050109">
    <property type="entry name" value="HTH-type_TetR-like_transc_reg"/>
</dbReference>
<dbReference type="EMBL" id="QNRE01000001">
    <property type="protein sequence ID" value="RBO96035.1"/>
    <property type="molecule type" value="Genomic_DNA"/>
</dbReference>
<dbReference type="GO" id="GO:0000976">
    <property type="term" value="F:transcription cis-regulatory region binding"/>
    <property type="evidence" value="ECO:0007669"/>
    <property type="project" value="TreeGrafter"/>
</dbReference>
<keyword evidence="2 4" id="KW-0238">DNA-binding</keyword>
<dbReference type="InterPro" id="IPR023772">
    <property type="entry name" value="DNA-bd_HTH_TetR-type_CS"/>
</dbReference>
<name>A0A366E1N0_9NOCA</name>
<proteinExistence type="predicted"/>
<evidence type="ECO:0000256" key="2">
    <source>
        <dbReference type="ARBA" id="ARBA00023125"/>
    </source>
</evidence>
<dbReference type="GO" id="GO:0003700">
    <property type="term" value="F:DNA-binding transcription factor activity"/>
    <property type="evidence" value="ECO:0007669"/>
    <property type="project" value="TreeGrafter"/>
</dbReference>
<keyword evidence="7" id="KW-1185">Reference proteome</keyword>
<dbReference type="PROSITE" id="PS50977">
    <property type="entry name" value="HTH_TETR_2"/>
    <property type="match status" value="1"/>
</dbReference>
<evidence type="ECO:0000256" key="1">
    <source>
        <dbReference type="ARBA" id="ARBA00023015"/>
    </source>
</evidence>
<feature type="DNA-binding region" description="H-T-H motif" evidence="4">
    <location>
        <begin position="72"/>
        <end position="91"/>
    </location>
</feature>
<accession>A0A366E1N0</accession>
<dbReference type="InterPro" id="IPR009057">
    <property type="entry name" value="Homeodomain-like_sf"/>
</dbReference>
<evidence type="ECO:0000313" key="7">
    <source>
        <dbReference type="Proteomes" id="UP000252586"/>
    </source>
</evidence>
<comment type="caution">
    <text evidence="6">The sequence shown here is derived from an EMBL/GenBank/DDBJ whole genome shotgun (WGS) entry which is preliminary data.</text>
</comment>
<dbReference type="STRING" id="1210090.GCA_001613185_04242"/>
<sequence>MNKGNRNSARNACGLPFHNFSDYHGMVSENNSDSVILEATRRRLTEKQADTVDRLTKATIEVLEREGYAGLTVRMVAAAAGVGTATAYTYFSSKEHLVAEVFWRRLLQAPHLEYTREQTSADRVVAALRQVSLVVGGESELAGAVTSALLGQDPDVAHLRVRIGLEIRHRIAEAMGPDPDDHILEALEMLYAGALVRAGMGYGTYNEMADRIEKTTRLLLH</sequence>
<dbReference type="AlphaFoldDB" id="A0A366E1N0"/>
<dbReference type="PANTHER" id="PTHR30055">
    <property type="entry name" value="HTH-TYPE TRANSCRIPTIONAL REGULATOR RUTR"/>
    <property type="match status" value="1"/>
</dbReference>
<organism evidence="6 7">
    <name type="scientific">Nocardia puris</name>
    <dbReference type="NCBI Taxonomy" id="208602"/>
    <lineage>
        <taxon>Bacteria</taxon>
        <taxon>Bacillati</taxon>
        <taxon>Actinomycetota</taxon>
        <taxon>Actinomycetes</taxon>
        <taxon>Mycobacteriales</taxon>
        <taxon>Nocardiaceae</taxon>
        <taxon>Nocardia</taxon>
    </lineage>
</organism>
<evidence type="ECO:0000313" key="6">
    <source>
        <dbReference type="EMBL" id="RBO96035.1"/>
    </source>
</evidence>
<dbReference type="Proteomes" id="UP000252586">
    <property type="component" value="Unassembled WGS sequence"/>
</dbReference>
<dbReference type="PROSITE" id="PS01081">
    <property type="entry name" value="HTH_TETR_1"/>
    <property type="match status" value="1"/>
</dbReference>